<gene>
    <name evidence="2" type="ORF">NNL38_21800</name>
</gene>
<keyword evidence="2" id="KW-0808">Transferase</keyword>
<comment type="similarity">
    <text evidence="1">Belongs to the class-IV pyridoxal-phosphate-dependent aminotransferase family.</text>
</comment>
<keyword evidence="3" id="KW-1185">Reference proteome</keyword>
<organism evidence="2 3">
    <name type="scientific">Photobacterium atrarenae</name>
    <dbReference type="NCBI Taxonomy" id="865757"/>
    <lineage>
        <taxon>Bacteria</taxon>
        <taxon>Pseudomonadati</taxon>
        <taxon>Pseudomonadota</taxon>
        <taxon>Gammaproteobacteria</taxon>
        <taxon>Vibrionales</taxon>
        <taxon>Vibrionaceae</taxon>
        <taxon>Photobacterium</taxon>
    </lineage>
</organism>
<keyword evidence="2" id="KW-0032">Aminotransferase</keyword>
<protein>
    <submittedName>
        <fullName evidence="2">Aminotransferase class IV family protein</fullName>
    </submittedName>
</protein>
<dbReference type="GO" id="GO:0008483">
    <property type="term" value="F:transaminase activity"/>
    <property type="evidence" value="ECO:0007669"/>
    <property type="project" value="UniProtKB-KW"/>
</dbReference>
<dbReference type="EMBL" id="CP101509">
    <property type="protein sequence ID" value="UTV29648.1"/>
    <property type="molecule type" value="Genomic_DNA"/>
</dbReference>
<dbReference type="Gene3D" id="3.20.10.10">
    <property type="entry name" value="D-amino Acid Aminotransferase, subunit A, domain 2"/>
    <property type="match status" value="1"/>
</dbReference>
<dbReference type="PANTHER" id="PTHR42743">
    <property type="entry name" value="AMINO-ACID AMINOTRANSFERASE"/>
    <property type="match status" value="1"/>
</dbReference>
<accession>A0ABY5GJZ4</accession>
<dbReference type="Pfam" id="PF01063">
    <property type="entry name" value="Aminotran_4"/>
    <property type="match status" value="1"/>
</dbReference>
<dbReference type="RefSeq" id="WP_255390966.1">
    <property type="nucleotide sequence ID" value="NZ_CP101509.1"/>
</dbReference>
<reference evidence="2" key="1">
    <citation type="submission" date="2022-07" db="EMBL/GenBank/DDBJ databases">
        <title>Genome sequencing of Photobacterium atrarenae GJH2-4.</title>
        <authorList>
            <person name="Park S.-J."/>
        </authorList>
    </citation>
    <scope>NUCLEOTIDE SEQUENCE</scope>
    <source>
        <strain evidence="2">GJH2-4</strain>
    </source>
</reference>
<evidence type="ECO:0000313" key="2">
    <source>
        <dbReference type="EMBL" id="UTV29648.1"/>
    </source>
</evidence>
<evidence type="ECO:0000313" key="3">
    <source>
        <dbReference type="Proteomes" id="UP001057998"/>
    </source>
</evidence>
<dbReference type="SUPFAM" id="SSF56752">
    <property type="entry name" value="D-aminoacid aminotransferase-like PLP-dependent enzymes"/>
    <property type="match status" value="1"/>
</dbReference>
<dbReference type="InterPro" id="IPR001544">
    <property type="entry name" value="Aminotrans_IV"/>
</dbReference>
<dbReference type="Proteomes" id="UP001057998">
    <property type="component" value="Chromosome 2"/>
</dbReference>
<dbReference type="InterPro" id="IPR043132">
    <property type="entry name" value="BCAT-like_C"/>
</dbReference>
<dbReference type="InterPro" id="IPR036038">
    <property type="entry name" value="Aminotransferase-like"/>
</dbReference>
<name>A0ABY5GJZ4_9GAMM</name>
<dbReference type="PANTHER" id="PTHR42743:SF13">
    <property type="entry name" value="P-LOOP CONTAINING NUCLEOSIDE TRIPHOSPHATE HYDROLASE PROTEIN"/>
    <property type="match status" value="1"/>
</dbReference>
<evidence type="ECO:0000256" key="1">
    <source>
        <dbReference type="ARBA" id="ARBA00009320"/>
    </source>
</evidence>
<dbReference type="InterPro" id="IPR050571">
    <property type="entry name" value="Class-IV_PLP-Dep_Aminotrnsfr"/>
</dbReference>
<dbReference type="NCBIfam" id="NF006734">
    <property type="entry name" value="PRK09266.1"/>
    <property type="match status" value="1"/>
</dbReference>
<proteinExistence type="inferred from homology"/>
<sequence length="270" mass="30042">MSSEWKPLTLLNGRTATSEDLAPLAFAGHAHFTAMQVRDHQIRGLDLHLARLRAASLALYGQAISDEQVCTQLRQVCTLSPGHFSLMAYVYSASGEFTPTENNAQLSLLLRTAPPHNGPQGPLALKSFEYERILPQFKHVGEIGKTYWMRQAVADGFDDAVFIDRLGRYSEASIWNLAFWDGEAVIWPQAPVLPGTTMGIVRRQLDKLGIPQREQELTLVDITHLNGSVVMNSWTPAVPVRQIDTVSFPTSQPFLDILHQAYQNEPLIAP</sequence>